<dbReference type="EMBL" id="AP024483">
    <property type="protein sequence ID" value="BCS82779.1"/>
    <property type="molecule type" value="Genomic_DNA"/>
</dbReference>
<organism evidence="1 2">
    <name type="scientific">Cotonvirus japonicus</name>
    <dbReference type="NCBI Taxonomy" id="2811091"/>
    <lineage>
        <taxon>Viruses</taxon>
        <taxon>Varidnaviria</taxon>
        <taxon>Bamfordvirae</taxon>
        <taxon>Nucleocytoviricota</taxon>
        <taxon>Megaviricetes</taxon>
        <taxon>Imitervirales</taxon>
        <taxon>Mimiviridae</taxon>
        <taxon>Megamimivirinae</taxon>
        <taxon>Cotonvirus</taxon>
        <taxon>Cotonvirus japonicum</taxon>
    </lineage>
</organism>
<dbReference type="RefSeq" id="YP_010841387.1">
    <property type="nucleotide sequence ID" value="NC_079139.1"/>
</dbReference>
<reference evidence="1 2" key="1">
    <citation type="submission" date="2021-02" db="EMBL/GenBank/DDBJ databases">
        <title>Cotonvirus japonicus, which uses Golgi apparatus of host cells for its virion factory, phylogenetically links tailed tupanvirus and icosahedral mimivirus.</title>
        <authorList>
            <person name="Takahashi H."/>
            <person name="Fukaya S."/>
            <person name="Song C."/>
            <person name="Murata K."/>
            <person name="Takemura M."/>
        </authorList>
    </citation>
    <scope>NUCLEOTIDE SEQUENCE [LARGE SCALE GENOMIC DNA]</scope>
</reference>
<dbReference type="Proteomes" id="UP001321479">
    <property type="component" value="Segment"/>
</dbReference>
<dbReference type="Gene3D" id="1.25.40.20">
    <property type="entry name" value="Ankyrin repeat-containing domain"/>
    <property type="match status" value="1"/>
</dbReference>
<dbReference type="Pfam" id="PF12796">
    <property type="entry name" value="Ank_2"/>
    <property type="match status" value="1"/>
</dbReference>
<dbReference type="InterPro" id="IPR036770">
    <property type="entry name" value="Ankyrin_rpt-contain_sf"/>
</dbReference>
<dbReference type="SUPFAM" id="SSF48403">
    <property type="entry name" value="Ankyrin repeat"/>
    <property type="match status" value="1"/>
</dbReference>
<sequence>MEQSSYFVMTNQNNYDTYGIKYIEGINDAKIQDLELLYFVNSKKICNFIPAKSHFIYDVQFPLENIETVKNNEGDIYGANKIILQNCRELSNPNTWLYLMTKGVIVNEYIINMCIKFGFLEVIEFFIENGVYESNIYILKKYILTNNFRYQYSNGVHVDYIKLVRFAANEGHFNIVKYVVENIEEHNENLNFLLLYACRNGNFAIIKYLINLGANFKYDCDIITHTLYSAFHWNIIKYLMTIDNDIINVVNKIDHDNRFKSYLENEDNFSFEKRHYNFYIDNDYTQYLNNYNPVHYKKLKK</sequence>
<accession>A0ABM7NRK0</accession>
<name>A0ABM7NRK0_9VIRU</name>
<proteinExistence type="predicted"/>
<evidence type="ECO:0000313" key="2">
    <source>
        <dbReference type="Proteomes" id="UP001321479"/>
    </source>
</evidence>
<evidence type="ECO:0000313" key="1">
    <source>
        <dbReference type="EMBL" id="BCS82779.1"/>
    </source>
</evidence>
<protein>
    <submittedName>
        <fullName evidence="1">Ankyrin repeat protein</fullName>
    </submittedName>
</protein>
<keyword evidence="2" id="KW-1185">Reference proteome</keyword>
<dbReference type="GeneID" id="80557984"/>
<dbReference type="InterPro" id="IPR002110">
    <property type="entry name" value="Ankyrin_rpt"/>
</dbReference>